<reference evidence="2 3" key="1">
    <citation type="submission" date="2017-09" db="EMBL/GenBank/DDBJ databases">
        <title>Depth-based differentiation of microbial function through sediment-hosted aquifers and enrichment of novel symbionts in the deep terrestrial subsurface.</title>
        <authorList>
            <person name="Probst A.J."/>
            <person name="Ladd B."/>
            <person name="Jarett J.K."/>
            <person name="Geller-Mcgrath D.E."/>
            <person name="Sieber C.M."/>
            <person name="Emerson J.B."/>
            <person name="Anantharaman K."/>
            <person name="Thomas B.C."/>
            <person name="Malmstrom R."/>
            <person name="Stieglmeier M."/>
            <person name="Klingl A."/>
            <person name="Woyke T."/>
            <person name="Ryan C.M."/>
            <person name="Banfield J.F."/>
        </authorList>
    </citation>
    <scope>NUCLEOTIDE SEQUENCE [LARGE SCALE GENOMIC DNA]</scope>
    <source>
        <strain evidence="2">CG23_combo_of_CG06-09_8_20_14_all_37_13</strain>
    </source>
</reference>
<protein>
    <submittedName>
        <fullName evidence="2">Uncharacterized protein</fullName>
    </submittedName>
</protein>
<keyword evidence="1" id="KW-0472">Membrane</keyword>
<evidence type="ECO:0000313" key="3">
    <source>
        <dbReference type="Proteomes" id="UP000231480"/>
    </source>
</evidence>
<comment type="caution">
    <text evidence="2">The sequence shown here is derived from an EMBL/GenBank/DDBJ whole genome shotgun (WGS) entry which is preliminary data.</text>
</comment>
<gene>
    <name evidence="2" type="ORF">COX44_00060</name>
</gene>
<evidence type="ECO:0000313" key="2">
    <source>
        <dbReference type="EMBL" id="PIP17400.1"/>
    </source>
</evidence>
<proteinExistence type="predicted"/>
<organism evidence="2 3">
    <name type="scientific">Candidatus Portnoybacteria bacterium CG23_combo_of_CG06-09_8_20_14_all_37_13</name>
    <dbReference type="NCBI Taxonomy" id="1974819"/>
    <lineage>
        <taxon>Bacteria</taxon>
        <taxon>Candidatus Portnoyibacteriota</taxon>
    </lineage>
</organism>
<dbReference type="EMBL" id="PCRH01000003">
    <property type="protein sequence ID" value="PIP17400.1"/>
    <property type="molecule type" value="Genomic_DNA"/>
</dbReference>
<feature type="transmembrane region" description="Helical" evidence="1">
    <location>
        <begin position="64"/>
        <end position="86"/>
    </location>
</feature>
<sequence length="90" mass="10360">MSFCLGLCLIGLFGILLTIDPYQTNILVKLLFFLSLFLTLTSLFSLLGFSLRKKPRVLFKRASIAFWQAVLISGFLVLILILWRFIKNLF</sequence>
<name>A0A2G9YDW4_9BACT</name>
<evidence type="ECO:0000256" key="1">
    <source>
        <dbReference type="SAM" id="Phobius"/>
    </source>
</evidence>
<accession>A0A2G9YDW4</accession>
<keyword evidence="1" id="KW-1133">Transmembrane helix</keyword>
<feature type="transmembrane region" description="Helical" evidence="1">
    <location>
        <begin position="28"/>
        <end position="52"/>
    </location>
</feature>
<keyword evidence="1" id="KW-0812">Transmembrane</keyword>
<dbReference type="Proteomes" id="UP000231480">
    <property type="component" value="Unassembled WGS sequence"/>
</dbReference>
<dbReference type="AlphaFoldDB" id="A0A2G9YDW4"/>